<evidence type="ECO:0000313" key="4">
    <source>
        <dbReference type="Proteomes" id="UP000289152"/>
    </source>
</evidence>
<protein>
    <recommendedName>
        <fullName evidence="2">Zn(2)-C6 fungal-type domain-containing protein</fullName>
    </recommendedName>
</protein>
<feature type="region of interest" description="Disordered" evidence="1">
    <location>
        <begin position="202"/>
        <end position="286"/>
    </location>
</feature>
<dbReference type="GO" id="GO:0008270">
    <property type="term" value="F:zinc ion binding"/>
    <property type="evidence" value="ECO:0007669"/>
    <property type="project" value="InterPro"/>
</dbReference>
<accession>A0A4Q1BLD7</accession>
<dbReference type="SMART" id="SM00066">
    <property type="entry name" value="GAL4"/>
    <property type="match status" value="1"/>
</dbReference>
<feature type="compositionally biased region" description="Low complexity" evidence="1">
    <location>
        <begin position="470"/>
        <end position="494"/>
    </location>
</feature>
<feature type="compositionally biased region" description="Polar residues" evidence="1">
    <location>
        <begin position="584"/>
        <end position="604"/>
    </location>
</feature>
<feature type="region of interest" description="Disordered" evidence="1">
    <location>
        <begin position="454"/>
        <end position="494"/>
    </location>
</feature>
<dbReference type="EMBL" id="SDIL01000045">
    <property type="protein sequence ID" value="RXK38611.1"/>
    <property type="molecule type" value="Genomic_DNA"/>
</dbReference>
<dbReference type="InterPro" id="IPR001138">
    <property type="entry name" value="Zn2Cys6_DnaBD"/>
</dbReference>
<dbReference type="SUPFAM" id="SSF57701">
    <property type="entry name" value="Zn2/Cys6 DNA-binding domain"/>
    <property type="match status" value="1"/>
</dbReference>
<comment type="caution">
    <text evidence="3">The sequence shown here is derived from an EMBL/GenBank/DDBJ whole genome shotgun (WGS) entry which is preliminary data.</text>
</comment>
<feature type="region of interest" description="Disordered" evidence="1">
    <location>
        <begin position="534"/>
        <end position="572"/>
    </location>
</feature>
<feature type="compositionally biased region" description="Polar residues" evidence="1">
    <location>
        <begin position="365"/>
        <end position="379"/>
    </location>
</feature>
<feature type="compositionally biased region" description="Polar residues" evidence="1">
    <location>
        <begin position="347"/>
        <end position="358"/>
    </location>
</feature>
<name>A0A4Q1BLD7_TREME</name>
<feature type="compositionally biased region" description="Low complexity" evidence="1">
    <location>
        <begin position="415"/>
        <end position="436"/>
    </location>
</feature>
<dbReference type="PROSITE" id="PS50048">
    <property type="entry name" value="ZN2_CY6_FUNGAL_2"/>
    <property type="match status" value="1"/>
</dbReference>
<feature type="region of interest" description="Disordered" evidence="1">
    <location>
        <begin position="584"/>
        <end position="623"/>
    </location>
</feature>
<sequence>MSDPQACSPRDGNTDPWPYSPVSDSNRPSPTEPNRPLNPSCVDYNVCREPVEMLNEPKWEAQAATTDDDRLAVRIINEQTPIPLVFPSSSHFIRSSLTSDMSLLSGPIAQPYLSSLPSASYTPGHDMTSALGLMVPAPTQQPRQASNTLWSQSDSFPYLTLTSNDPILLHNLDPYVFDTSHHGSDEMKPTLQPGLFDRMLESQRQAKKSLQSSSTQSPPNNPEPTLNYPSMVHGGGGFGMPINTSPPVSQPPARSPLRVNLPDGFDSTQRGSGSGSGKGKEMKQRTRIPEACVGCRKRKCKCQGGNPCTRCQLKNIPCVFDRRAGSTLHSSSISPSSSNKQYRDVHSPSSPLGQSYSGPSMFDSWISSDPSASNVDSPTGSNSGSEVSGEVNQNRNEDPLISFGNHIPNPMTYWNQPSSSTSNTNANTTNTNPNLNPNPQLFSFESFSQYFGPGGPGYTGQSTGMGMGIGSSSTTNTNPNTSLSPSNTNTSSFPSPNMTPWGTIPYQSFPQYMNPSQLPLTPYTPFSNFNPSPLPSTSTFPQHPAFASTSTCQPPNFASSSSSLSNQPSPQSFLQHQMYQSIPNPYTSTSFNQPQAESSNTDVSQMYGGNWVSPNRQEDKKETKALYQDWKDYAVPVSKRPWS</sequence>
<dbReference type="Proteomes" id="UP000289152">
    <property type="component" value="Unassembled WGS sequence"/>
</dbReference>
<feature type="domain" description="Zn(2)-C6 fungal-type" evidence="2">
    <location>
        <begin position="291"/>
        <end position="320"/>
    </location>
</feature>
<feature type="region of interest" description="Disordered" evidence="1">
    <location>
        <begin position="326"/>
        <end position="436"/>
    </location>
</feature>
<dbReference type="VEuPathDB" id="FungiDB:TREMEDRAFT_62270"/>
<proteinExistence type="predicted"/>
<evidence type="ECO:0000259" key="2">
    <source>
        <dbReference type="PROSITE" id="PS50048"/>
    </source>
</evidence>
<dbReference type="PROSITE" id="PS00463">
    <property type="entry name" value="ZN2_CY6_FUNGAL_1"/>
    <property type="match status" value="1"/>
</dbReference>
<feature type="region of interest" description="Disordered" evidence="1">
    <location>
        <begin position="1"/>
        <end position="39"/>
    </location>
</feature>
<gene>
    <name evidence="3" type="ORF">M231_04117</name>
</gene>
<dbReference type="GO" id="GO:0000981">
    <property type="term" value="F:DNA-binding transcription factor activity, RNA polymerase II-specific"/>
    <property type="evidence" value="ECO:0007669"/>
    <property type="project" value="InterPro"/>
</dbReference>
<dbReference type="Gene3D" id="4.10.240.10">
    <property type="entry name" value="Zn(2)-C6 fungal-type DNA-binding domain"/>
    <property type="match status" value="1"/>
</dbReference>
<organism evidence="3 4">
    <name type="scientific">Tremella mesenterica</name>
    <name type="common">Jelly fungus</name>
    <dbReference type="NCBI Taxonomy" id="5217"/>
    <lineage>
        <taxon>Eukaryota</taxon>
        <taxon>Fungi</taxon>
        <taxon>Dikarya</taxon>
        <taxon>Basidiomycota</taxon>
        <taxon>Agaricomycotina</taxon>
        <taxon>Tremellomycetes</taxon>
        <taxon>Tremellales</taxon>
        <taxon>Tremellaceae</taxon>
        <taxon>Tremella</taxon>
    </lineage>
</organism>
<dbReference type="InParanoid" id="A0A4Q1BLD7"/>
<dbReference type="InterPro" id="IPR036864">
    <property type="entry name" value="Zn2-C6_fun-type_DNA-bd_sf"/>
</dbReference>
<feature type="compositionally biased region" description="Gly residues" evidence="1">
    <location>
        <begin position="454"/>
        <end position="469"/>
    </location>
</feature>
<feature type="compositionally biased region" description="Low complexity" evidence="1">
    <location>
        <begin position="326"/>
        <end position="338"/>
    </location>
</feature>
<evidence type="ECO:0000313" key="3">
    <source>
        <dbReference type="EMBL" id="RXK38611.1"/>
    </source>
</evidence>
<keyword evidence="4" id="KW-1185">Reference proteome</keyword>
<evidence type="ECO:0000256" key="1">
    <source>
        <dbReference type="SAM" id="MobiDB-lite"/>
    </source>
</evidence>
<dbReference type="AlphaFoldDB" id="A0A4Q1BLD7"/>
<dbReference type="OrthoDB" id="39175at2759"/>
<dbReference type="CDD" id="cd00067">
    <property type="entry name" value="GAL4"/>
    <property type="match status" value="1"/>
</dbReference>
<feature type="compositionally biased region" description="Low complexity" evidence="1">
    <location>
        <begin position="553"/>
        <end position="572"/>
    </location>
</feature>
<feature type="compositionally biased region" description="Low complexity" evidence="1">
    <location>
        <begin position="380"/>
        <end position="392"/>
    </location>
</feature>
<reference evidence="3 4" key="1">
    <citation type="submission" date="2016-06" db="EMBL/GenBank/DDBJ databases">
        <title>Evolution of pathogenesis and genome organization in the Tremellales.</title>
        <authorList>
            <person name="Cuomo C."/>
            <person name="Litvintseva A."/>
            <person name="Heitman J."/>
            <person name="Chen Y."/>
            <person name="Sun S."/>
            <person name="Springer D."/>
            <person name="Dromer F."/>
            <person name="Young S."/>
            <person name="Zeng Q."/>
            <person name="Chapman S."/>
            <person name="Gujja S."/>
            <person name="Saif S."/>
            <person name="Birren B."/>
        </authorList>
    </citation>
    <scope>NUCLEOTIDE SEQUENCE [LARGE SCALE GENOMIC DNA]</scope>
    <source>
        <strain evidence="3 4">ATCC 28783</strain>
    </source>
</reference>
<dbReference type="Pfam" id="PF00172">
    <property type="entry name" value="Zn_clus"/>
    <property type="match status" value="1"/>
</dbReference>